<evidence type="ECO:0000256" key="1">
    <source>
        <dbReference type="SAM" id="SignalP"/>
    </source>
</evidence>
<dbReference type="Gene3D" id="2.130.10.10">
    <property type="entry name" value="YVTN repeat-like/Quinoprotein amine dehydrogenase"/>
    <property type="match status" value="2"/>
</dbReference>
<dbReference type="AlphaFoldDB" id="A0AAU7JKZ2"/>
<accession>A0AAU7JKZ2</accession>
<gene>
    <name evidence="2" type="ORF">ABEG18_09545</name>
</gene>
<dbReference type="SUPFAM" id="SSF51004">
    <property type="entry name" value="C-terminal (heme d1) domain of cytochrome cd1-nitrite reductase"/>
    <property type="match status" value="1"/>
</dbReference>
<dbReference type="RefSeq" id="WP_406857835.1">
    <property type="nucleotide sequence ID" value="NZ_CP157484.1"/>
</dbReference>
<proteinExistence type="predicted"/>
<feature type="chain" id="PRO_5043728165" description="YncE family protein" evidence="1">
    <location>
        <begin position="21"/>
        <end position="357"/>
    </location>
</feature>
<feature type="signal peptide" evidence="1">
    <location>
        <begin position="1"/>
        <end position="20"/>
    </location>
</feature>
<name>A0AAU7JKZ2_9HYPH</name>
<evidence type="ECO:0008006" key="3">
    <source>
        <dbReference type="Google" id="ProtNLM"/>
    </source>
</evidence>
<reference evidence="2" key="1">
    <citation type="submission" date="2024-05" db="EMBL/GenBank/DDBJ databases">
        <authorList>
            <person name="Kim S."/>
            <person name="Heo J."/>
            <person name="Choi H."/>
            <person name="Choi Y."/>
            <person name="Kwon S.-W."/>
            <person name="Kim Y."/>
        </authorList>
    </citation>
    <scope>NUCLEOTIDE SEQUENCE</scope>
    <source>
        <strain evidence="2">KACC 23698</strain>
    </source>
</reference>
<dbReference type="EMBL" id="CP157484">
    <property type="protein sequence ID" value="XBO40980.1"/>
    <property type="molecule type" value="Genomic_DNA"/>
</dbReference>
<protein>
    <recommendedName>
        <fullName evidence="3">YncE family protein</fullName>
    </recommendedName>
</protein>
<dbReference type="InterPro" id="IPR011048">
    <property type="entry name" value="Haem_d1_sf"/>
</dbReference>
<keyword evidence="1" id="KW-0732">Signal</keyword>
<sequence length="357" mass="37861">MKGIAAAAVAVLGGISAAQAFDGWRLERATPIPSKTAAFDYITYDPTAKRLYIGHRKEGLQVVDATSGALIGVVAGTPEASSNGATLIPELDLGISNNENGTLIPFKLSTRETSAPVRLGEELDTSHYDPTTKRLFVNMAADASGAEIAVLETPSLAKVGSIKLATKKPEHAAFDGAGVMYLASRDLDLVYRIDAKALKVTAEWPTKGCAQANSTAIDTARQRLFVACRGNDKLKPSLIVMNTASGDVGYTAEIGGGNDGLVYDPDVKRLFAANGLSAVINVFEQVDADTYKPVESVLTRPMVKVLAYDQQAQKLFSMTAEGSADASKKINTSVGPFYPNTFFPNTFTVLTYAKAPK</sequence>
<dbReference type="InterPro" id="IPR015943">
    <property type="entry name" value="WD40/YVTN_repeat-like_dom_sf"/>
</dbReference>
<evidence type="ECO:0000313" key="2">
    <source>
        <dbReference type="EMBL" id="XBO40980.1"/>
    </source>
</evidence>
<organism evidence="2">
    <name type="scientific">Alsobacter sp. KACC 23698</name>
    <dbReference type="NCBI Taxonomy" id="3149229"/>
    <lineage>
        <taxon>Bacteria</taxon>
        <taxon>Pseudomonadati</taxon>
        <taxon>Pseudomonadota</taxon>
        <taxon>Alphaproteobacteria</taxon>
        <taxon>Hyphomicrobiales</taxon>
        <taxon>Alsobacteraceae</taxon>
        <taxon>Alsobacter</taxon>
    </lineage>
</organism>
<dbReference type="InterPro" id="IPR051200">
    <property type="entry name" value="Host-pathogen_enzymatic-act"/>
</dbReference>
<dbReference type="PANTHER" id="PTHR47197">
    <property type="entry name" value="PROTEIN NIRF"/>
    <property type="match status" value="1"/>
</dbReference>
<dbReference type="PANTHER" id="PTHR47197:SF3">
    <property type="entry name" value="DIHYDRO-HEME D1 DEHYDROGENASE"/>
    <property type="match status" value="1"/>
</dbReference>